<comment type="caution">
    <text evidence="3">The sequence shown here is derived from an EMBL/GenBank/DDBJ whole genome shotgun (WGS) entry which is preliminary data.</text>
</comment>
<reference evidence="3 4" key="1">
    <citation type="journal article" date="2023" name="Commun. Biol.">
        <title>Genome analysis of Parmales, the sister group of diatoms, reveals the evolutionary specialization of diatoms from phago-mixotrophs to photoautotrophs.</title>
        <authorList>
            <person name="Ban H."/>
            <person name="Sato S."/>
            <person name="Yoshikawa S."/>
            <person name="Yamada K."/>
            <person name="Nakamura Y."/>
            <person name="Ichinomiya M."/>
            <person name="Sato N."/>
            <person name="Blanc-Mathieu R."/>
            <person name="Endo H."/>
            <person name="Kuwata A."/>
            <person name="Ogata H."/>
        </authorList>
    </citation>
    <scope>NUCLEOTIDE SEQUENCE [LARGE SCALE GENOMIC DNA]</scope>
</reference>
<protein>
    <submittedName>
        <fullName evidence="3">Uncharacterized protein</fullName>
    </submittedName>
</protein>
<keyword evidence="2" id="KW-0732">Signal</keyword>
<evidence type="ECO:0000256" key="1">
    <source>
        <dbReference type="SAM" id="MobiDB-lite"/>
    </source>
</evidence>
<evidence type="ECO:0000313" key="4">
    <source>
        <dbReference type="Proteomes" id="UP001165060"/>
    </source>
</evidence>
<feature type="chain" id="PRO_5045395581" evidence="2">
    <location>
        <begin position="22"/>
        <end position="161"/>
    </location>
</feature>
<accession>A0ABQ6MGZ3</accession>
<sequence>MSGQTPLLFAFTILVIVAAIALNNGLEQLTTMHPIFSSLVTSPSATIAKWEADGVYTRQEEGPWAGKSGKHAPNLAVCDGGWGMVEVEVLHPDEPDHHTEGKDSESGDLLGSSLTKSNRAVFHLAERMKETGGQRMRVVAYARCNKHGTWASEPVLASGRR</sequence>
<feature type="region of interest" description="Disordered" evidence="1">
    <location>
        <begin position="93"/>
        <end position="112"/>
    </location>
</feature>
<feature type="compositionally biased region" description="Basic and acidic residues" evidence="1">
    <location>
        <begin position="93"/>
        <end position="105"/>
    </location>
</feature>
<dbReference type="SUPFAM" id="SSF49367">
    <property type="entry name" value="Superoxide reductase-like"/>
    <property type="match status" value="1"/>
</dbReference>
<keyword evidence="4" id="KW-1185">Reference proteome</keyword>
<gene>
    <name evidence="3" type="ORF">TeGR_g6371</name>
</gene>
<proteinExistence type="predicted"/>
<dbReference type="EMBL" id="BRYB01002816">
    <property type="protein sequence ID" value="GMI25867.1"/>
    <property type="molecule type" value="Genomic_DNA"/>
</dbReference>
<evidence type="ECO:0000256" key="2">
    <source>
        <dbReference type="SAM" id="SignalP"/>
    </source>
</evidence>
<dbReference type="Gene3D" id="2.60.40.730">
    <property type="entry name" value="SOR catalytic domain"/>
    <property type="match status" value="1"/>
</dbReference>
<organism evidence="3 4">
    <name type="scientific">Tetraparma gracilis</name>
    <dbReference type="NCBI Taxonomy" id="2962635"/>
    <lineage>
        <taxon>Eukaryota</taxon>
        <taxon>Sar</taxon>
        <taxon>Stramenopiles</taxon>
        <taxon>Ochrophyta</taxon>
        <taxon>Bolidophyceae</taxon>
        <taxon>Parmales</taxon>
        <taxon>Triparmaceae</taxon>
        <taxon>Tetraparma</taxon>
    </lineage>
</organism>
<dbReference type="InterPro" id="IPR036073">
    <property type="entry name" value="Desulfoferrodoxin_Fe-bd_dom_sf"/>
</dbReference>
<name>A0ABQ6MGZ3_9STRA</name>
<evidence type="ECO:0000313" key="3">
    <source>
        <dbReference type="EMBL" id="GMI25867.1"/>
    </source>
</evidence>
<dbReference type="Proteomes" id="UP001165060">
    <property type="component" value="Unassembled WGS sequence"/>
</dbReference>
<feature type="signal peptide" evidence="2">
    <location>
        <begin position="1"/>
        <end position="21"/>
    </location>
</feature>